<evidence type="ECO:0000313" key="2">
    <source>
        <dbReference type="Proteomes" id="UP000663920"/>
    </source>
</evidence>
<protein>
    <submittedName>
        <fullName evidence="1">Uncharacterized protein</fullName>
    </submittedName>
</protein>
<gene>
    <name evidence="1" type="ORF">J3359_11580</name>
</gene>
<evidence type="ECO:0000313" key="1">
    <source>
        <dbReference type="EMBL" id="QTE21463.1"/>
    </source>
</evidence>
<proteinExistence type="predicted"/>
<sequence length="102" mass="11766">MRVRIAIFFSIVFASLIVTPTVISLMDASQDISYFLNFNEEEEENKGKKESKVDSKLKIHSSNFLGFILSDKFQISKNIRFYSKNYVSEFSKVTTPPPKFVL</sequence>
<keyword evidence="2" id="KW-1185">Reference proteome</keyword>
<name>A0A975H601_9FLAO</name>
<dbReference type="KEGG" id="pcea:J3359_11580"/>
<dbReference type="AlphaFoldDB" id="A0A975H601"/>
<accession>A0A975H601</accession>
<reference evidence="1 2" key="1">
    <citation type="submission" date="2021-03" db="EMBL/GenBank/DDBJ databases">
        <title>Complete genome of Polaribacter_sp.SM13.</title>
        <authorList>
            <person name="Jeong S.W."/>
            <person name="Bae J.W."/>
        </authorList>
    </citation>
    <scope>NUCLEOTIDE SEQUENCE [LARGE SCALE GENOMIC DNA]</scope>
    <source>
        <strain evidence="1 2">SM13</strain>
    </source>
</reference>
<dbReference type="Proteomes" id="UP000663920">
    <property type="component" value="Chromosome"/>
</dbReference>
<dbReference type="EMBL" id="CP071869">
    <property type="protein sequence ID" value="QTE21463.1"/>
    <property type="molecule type" value="Genomic_DNA"/>
</dbReference>
<organism evidence="1 2">
    <name type="scientific">Polaribacter cellanae</name>
    <dbReference type="NCBI Taxonomy" id="2818493"/>
    <lineage>
        <taxon>Bacteria</taxon>
        <taxon>Pseudomonadati</taxon>
        <taxon>Bacteroidota</taxon>
        <taxon>Flavobacteriia</taxon>
        <taxon>Flavobacteriales</taxon>
        <taxon>Flavobacteriaceae</taxon>
    </lineage>
</organism>
<dbReference type="RefSeq" id="WP_208077021.1">
    <property type="nucleotide sequence ID" value="NZ_CP071869.1"/>
</dbReference>